<dbReference type="OrthoDB" id="9806014at2"/>
<comment type="subcellular location">
    <subcellularLocation>
        <location evidence="4 6">Cytoplasm</location>
    </subcellularLocation>
</comment>
<dbReference type="Proteomes" id="UP000280346">
    <property type="component" value="Unassembled WGS sequence"/>
</dbReference>
<comment type="similarity">
    <text evidence="1 4 6">Belongs to the IF-3 family.</text>
</comment>
<evidence type="ECO:0000259" key="7">
    <source>
        <dbReference type="Pfam" id="PF00707"/>
    </source>
</evidence>
<dbReference type="Gene3D" id="3.10.20.80">
    <property type="entry name" value="Translation initiation factor 3 (IF-3), N-terminal domain"/>
    <property type="match status" value="1"/>
</dbReference>
<comment type="subunit">
    <text evidence="4 6">Monomer.</text>
</comment>
<dbReference type="HAMAP" id="MF_00080">
    <property type="entry name" value="IF_3"/>
    <property type="match status" value="1"/>
</dbReference>
<keyword evidence="2 4" id="KW-0396">Initiation factor</keyword>
<name>A0A3S0WM90_9PROT</name>
<comment type="function">
    <text evidence="4 6">IF-3 binds to the 30S ribosomal subunit and shifts the equilibrium between 70S ribosomes and their 50S and 30S subunits in favor of the free subunits, thus enhancing the availability of 30S subunits on which protein synthesis initiation begins.</text>
</comment>
<evidence type="ECO:0000256" key="6">
    <source>
        <dbReference type="RuleBase" id="RU000646"/>
    </source>
</evidence>
<dbReference type="PANTHER" id="PTHR10938:SF0">
    <property type="entry name" value="TRANSLATION INITIATION FACTOR IF-3, MITOCHONDRIAL"/>
    <property type="match status" value="1"/>
</dbReference>
<dbReference type="PROSITE" id="PS00938">
    <property type="entry name" value="IF3"/>
    <property type="match status" value="1"/>
</dbReference>
<evidence type="ECO:0000256" key="2">
    <source>
        <dbReference type="ARBA" id="ARBA00022540"/>
    </source>
</evidence>
<dbReference type="InterPro" id="IPR036787">
    <property type="entry name" value="T_IF-3_N_sf"/>
</dbReference>
<feature type="domain" description="Translation initiation factor 3 C-terminal" evidence="7">
    <location>
        <begin position="94"/>
        <end position="178"/>
    </location>
</feature>
<dbReference type="FunFam" id="3.30.110.10:FF:000001">
    <property type="entry name" value="Translation initiation factor IF-3"/>
    <property type="match status" value="1"/>
</dbReference>
<sequence>MVIAKLYDQDPVREGPRLNREITARQVRLINADGEMVGIVPLHQAFTMAADADLDLVEIVPNADPPVCKILDYGKFRFEEAKKANEARKKQKIVEIKELKLRPNIDDNDYEVKMRAARRFLEEGDKVKMTMRFRGREMAHQDIGMNVLMRVRDELEPMAKVEQMPRLEGRQMIMVLSPR</sequence>
<dbReference type="GO" id="GO:0043022">
    <property type="term" value="F:ribosome binding"/>
    <property type="evidence" value="ECO:0007669"/>
    <property type="project" value="UniProtKB-ARBA"/>
</dbReference>
<dbReference type="Gene3D" id="3.30.110.10">
    <property type="entry name" value="Translation initiation factor 3 (IF-3), C-terminal domain"/>
    <property type="match status" value="1"/>
</dbReference>
<dbReference type="InterPro" id="IPR001288">
    <property type="entry name" value="Translation_initiation_fac_3"/>
</dbReference>
<comment type="caution">
    <text evidence="9">The sequence shown here is derived from an EMBL/GenBank/DDBJ whole genome shotgun (WGS) entry which is preliminary data.</text>
</comment>
<proteinExistence type="inferred from homology"/>
<dbReference type="InterPro" id="IPR019814">
    <property type="entry name" value="Translation_initiation_fac_3_N"/>
</dbReference>
<dbReference type="GO" id="GO:0003743">
    <property type="term" value="F:translation initiation factor activity"/>
    <property type="evidence" value="ECO:0007669"/>
    <property type="project" value="UniProtKB-UniRule"/>
</dbReference>
<evidence type="ECO:0000259" key="8">
    <source>
        <dbReference type="Pfam" id="PF05198"/>
    </source>
</evidence>
<evidence type="ECO:0000313" key="10">
    <source>
        <dbReference type="Proteomes" id="UP000280346"/>
    </source>
</evidence>
<dbReference type="GO" id="GO:0005829">
    <property type="term" value="C:cytosol"/>
    <property type="evidence" value="ECO:0007669"/>
    <property type="project" value="TreeGrafter"/>
</dbReference>
<evidence type="ECO:0000256" key="4">
    <source>
        <dbReference type="HAMAP-Rule" id="MF_00080"/>
    </source>
</evidence>
<accession>A0A3S0WM90</accession>
<dbReference type="InterPro" id="IPR036788">
    <property type="entry name" value="T_IF-3_C_sf"/>
</dbReference>
<dbReference type="GO" id="GO:0032790">
    <property type="term" value="P:ribosome disassembly"/>
    <property type="evidence" value="ECO:0007669"/>
    <property type="project" value="TreeGrafter"/>
</dbReference>
<gene>
    <name evidence="4" type="primary">infC</name>
    <name evidence="9" type="ORF">EJ913_11940</name>
</gene>
<reference evidence="9 10" key="1">
    <citation type="submission" date="2018-12" db="EMBL/GenBank/DDBJ databases">
        <authorList>
            <person name="Yang Y."/>
        </authorList>
    </citation>
    <scope>NUCLEOTIDE SEQUENCE [LARGE SCALE GENOMIC DNA]</scope>
    <source>
        <strain evidence="9 10">GSF71</strain>
    </source>
</reference>
<dbReference type="InterPro" id="IPR019813">
    <property type="entry name" value="Translation_initiation_fac3_CS"/>
</dbReference>
<dbReference type="RefSeq" id="WP_126998367.1">
    <property type="nucleotide sequence ID" value="NZ_CP173192.1"/>
</dbReference>
<dbReference type="AlphaFoldDB" id="A0A3S0WM90"/>
<dbReference type="GO" id="GO:0016020">
    <property type="term" value="C:membrane"/>
    <property type="evidence" value="ECO:0007669"/>
    <property type="project" value="TreeGrafter"/>
</dbReference>
<dbReference type="NCBIfam" id="TIGR00168">
    <property type="entry name" value="infC"/>
    <property type="match status" value="1"/>
</dbReference>
<protein>
    <recommendedName>
        <fullName evidence="4 5">Translation initiation factor IF-3</fullName>
    </recommendedName>
</protein>
<evidence type="ECO:0000313" key="9">
    <source>
        <dbReference type="EMBL" id="RUQ71521.1"/>
    </source>
</evidence>
<dbReference type="Pfam" id="PF00707">
    <property type="entry name" value="IF3_C"/>
    <property type="match status" value="1"/>
</dbReference>
<dbReference type="EMBL" id="RZIJ01000008">
    <property type="protein sequence ID" value="RUQ71521.1"/>
    <property type="molecule type" value="Genomic_DNA"/>
</dbReference>
<dbReference type="InterPro" id="IPR019815">
    <property type="entry name" value="Translation_initiation_fac_3_C"/>
</dbReference>
<dbReference type="Pfam" id="PF05198">
    <property type="entry name" value="IF3_N"/>
    <property type="match status" value="1"/>
</dbReference>
<dbReference type="PANTHER" id="PTHR10938">
    <property type="entry name" value="TRANSLATION INITIATION FACTOR IF-3"/>
    <property type="match status" value="1"/>
</dbReference>
<evidence type="ECO:0000256" key="1">
    <source>
        <dbReference type="ARBA" id="ARBA00005439"/>
    </source>
</evidence>
<keyword evidence="3 4" id="KW-0648">Protein biosynthesis</keyword>
<evidence type="ECO:0000256" key="3">
    <source>
        <dbReference type="ARBA" id="ARBA00022917"/>
    </source>
</evidence>
<evidence type="ECO:0000256" key="5">
    <source>
        <dbReference type="NCBIfam" id="TIGR00168"/>
    </source>
</evidence>
<organism evidence="9 10">
    <name type="scientific">Azospirillum doebereinerae</name>
    <dbReference type="NCBI Taxonomy" id="92933"/>
    <lineage>
        <taxon>Bacteria</taxon>
        <taxon>Pseudomonadati</taxon>
        <taxon>Pseudomonadota</taxon>
        <taxon>Alphaproteobacteria</taxon>
        <taxon>Rhodospirillales</taxon>
        <taxon>Azospirillaceae</taxon>
        <taxon>Azospirillum</taxon>
    </lineage>
</organism>
<keyword evidence="10" id="KW-1185">Reference proteome</keyword>
<dbReference type="SUPFAM" id="SSF54364">
    <property type="entry name" value="Translation initiation factor IF3, N-terminal domain"/>
    <property type="match status" value="1"/>
</dbReference>
<dbReference type="SUPFAM" id="SSF55200">
    <property type="entry name" value="Translation initiation factor IF3, C-terminal domain"/>
    <property type="match status" value="1"/>
</dbReference>
<feature type="domain" description="Translation initiation factor 3 N-terminal" evidence="8">
    <location>
        <begin position="19"/>
        <end position="87"/>
    </location>
</feature>
<dbReference type="FunFam" id="3.10.20.80:FF:000001">
    <property type="entry name" value="Translation initiation factor IF-3"/>
    <property type="match status" value="1"/>
</dbReference>
<keyword evidence="4" id="KW-0963">Cytoplasm</keyword>